<evidence type="ECO:0000256" key="1">
    <source>
        <dbReference type="ARBA" id="ARBA00009922"/>
    </source>
</evidence>
<name>A0A948TIC4_9GAMM</name>
<dbReference type="GO" id="GO:0043138">
    <property type="term" value="F:3'-5' DNA helicase activity"/>
    <property type="evidence" value="ECO:0007669"/>
    <property type="project" value="UniProtKB-EC"/>
</dbReference>
<dbReference type="InterPro" id="IPR013986">
    <property type="entry name" value="DExx_box_DNA_helicase_dom_sf"/>
</dbReference>
<dbReference type="Gene3D" id="1.10.10.160">
    <property type="match status" value="1"/>
</dbReference>
<reference evidence="13" key="1">
    <citation type="journal article" date="2021" name="PeerJ">
        <title>Extensive microbial diversity within the chicken gut microbiome revealed by metagenomics and culture.</title>
        <authorList>
            <person name="Gilroy R."/>
            <person name="Ravi A."/>
            <person name="Getino M."/>
            <person name="Pursley I."/>
            <person name="Horton D.L."/>
            <person name="Alikhan N.F."/>
            <person name="Baker D."/>
            <person name="Gharbi K."/>
            <person name="Hall N."/>
            <person name="Watson M."/>
            <person name="Adriaenssens E.M."/>
            <person name="Foster-Nyarko E."/>
            <person name="Jarju S."/>
            <person name="Secka A."/>
            <person name="Antonio M."/>
            <person name="Oren A."/>
            <person name="Chaudhuri R.R."/>
            <person name="La Ragione R."/>
            <person name="Hildebrand F."/>
            <person name="Pallen M.J."/>
        </authorList>
    </citation>
    <scope>NUCLEOTIDE SEQUENCE</scope>
    <source>
        <strain evidence="13">378</strain>
    </source>
</reference>
<keyword evidence="6" id="KW-0413">Isomerase</keyword>
<accession>A0A948TIC4</accession>
<comment type="catalytic activity">
    <reaction evidence="7">
        <text>Couples ATP hydrolysis with the unwinding of duplex DNA by translocating in the 3'-5' direction.</text>
        <dbReference type="EC" id="5.6.2.4"/>
    </reaction>
</comment>
<dbReference type="Pfam" id="PF00580">
    <property type="entry name" value="UvrD-helicase"/>
    <property type="match status" value="1"/>
</dbReference>
<dbReference type="Gene3D" id="1.10.486.10">
    <property type="entry name" value="PCRA, domain 4"/>
    <property type="match status" value="1"/>
</dbReference>
<feature type="domain" description="UvrD-like helicase C-terminal" evidence="12">
    <location>
        <begin position="285"/>
        <end position="576"/>
    </location>
</feature>
<organism evidence="13 14">
    <name type="scientific">Candidatus Anaerobiospirillum pullicola</name>
    <dbReference type="NCBI Taxonomy" id="2838451"/>
    <lineage>
        <taxon>Bacteria</taxon>
        <taxon>Pseudomonadati</taxon>
        <taxon>Pseudomonadota</taxon>
        <taxon>Gammaproteobacteria</taxon>
        <taxon>Aeromonadales</taxon>
        <taxon>Succinivibrionaceae</taxon>
        <taxon>Anaerobiospirillum</taxon>
    </lineage>
</organism>
<evidence type="ECO:0000256" key="9">
    <source>
        <dbReference type="ARBA" id="ARBA00048988"/>
    </source>
</evidence>
<dbReference type="InterPro" id="IPR014016">
    <property type="entry name" value="UvrD-like_ATP-bd"/>
</dbReference>
<evidence type="ECO:0000256" key="5">
    <source>
        <dbReference type="ARBA" id="ARBA00022840"/>
    </source>
</evidence>
<dbReference type="GO" id="GO:0005829">
    <property type="term" value="C:cytosol"/>
    <property type="evidence" value="ECO:0007669"/>
    <property type="project" value="TreeGrafter"/>
</dbReference>
<proteinExistence type="inferred from homology"/>
<dbReference type="PANTHER" id="PTHR11070:SF64">
    <property type="entry name" value="ATP-DEPENDENT DNA HELICASE REP"/>
    <property type="match status" value="1"/>
</dbReference>
<evidence type="ECO:0000256" key="3">
    <source>
        <dbReference type="ARBA" id="ARBA00022801"/>
    </source>
</evidence>
<dbReference type="EMBL" id="JAHLFE010000224">
    <property type="protein sequence ID" value="MBU3845342.1"/>
    <property type="molecule type" value="Genomic_DNA"/>
</dbReference>
<comment type="caution">
    <text evidence="13">The sequence shown here is derived from an EMBL/GenBank/DDBJ whole genome shotgun (WGS) entry which is preliminary data.</text>
</comment>
<dbReference type="InterPro" id="IPR014017">
    <property type="entry name" value="DNA_helicase_UvrD-like_C"/>
</dbReference>
<evidence type="ECO:0000256" key="7">
    <source>
        <dbReference type="ARBA" id="ARBA00034617"/>
    </source>
</evidence>
<keyword evidence="2 10" id="KW-0547">Nucleotide-binding</keyword>
<evidence type="ECO:0000256" key="10">
    <source>
        <dbReference type="PROSITE-ProRule" id="PRU00560"/>
    </source>
</evidence>
<dbReference type="PANTHER" id="PTHR11070">
    <property type="entry name" value="UVRD / RECB / PCRA DNA HELICASE FAMILY MEMBER"/>
    <property type="match status" value="1"/>
</dbReference>
<keyword evidence="4 10" id="KW-0347">Helicase</keyword>
<comment type="catalytic activity">
    <reaction evidence="9">
        <text>ATP + H2O = ADP + phosphate + H(+)</text>
        <dbReference type="Rhea" id="RHEA:13065"/>
        <dbReference type="ChEBI" id="CHEBI:15377"/>
        <dbReference type="ChEBI" id="CHEBI:15378"/>
        <dbReference type="ChEBI" id="CHEBI:30616"/>
        <dbReference type="ChEBI" id="CHEBI:43474"/>
        <dbReference type="ChEBI" id="CHEBI:456216"/>
        <dbReference type="EC" id="5.6.2.4"/>
    </reaction>
</comment>
<evidence type="ECO:0000259" key="11">
    <source>
        <dbReference type="PROSITE" id="PS51198"/>
    </source>
</evidence>
<dbReference type="InterPro" id="IPR000212">
    <property type="entry name" value="DNA_helicase_UvrD/REP"/>
</dbReference>
<dbReference type="Gene3D" id="3.40.50.300">
    <property type="entry name" value="P-loop containing nucleotide triphosphate hydrolases"/>
    <property type="match status" value="2"/>
</dbReference>
<comment type="similarity">
    <text evidence="1">Belongs to the helicase family. UvrD subfamily.</text>
</comment>
<protein>
    <recommendedName>
        <fullName evidence="8">DNA 3'-5' helicase</fullName>
        <ecNumber evidence="8">5.6.2.4</ecNumber>
    </recommendedName>
</protein>
<evidence type="ECO:0000256" key="6">
    <source>
        <dbReference type="ARBA" id="ARBA00023235"/>
    </source>
</evidence>
<evidence type="ECO:0000313" key="13">
    <source>
        <dbReference type="EMBL" id="MBU3845342.1"/>
    </source>
</evidence>
<dbReference type="AlphaFoldDB" id="A0A948TIC4"/>
<dbReference type="SUPFAM" id="SSF52540">
    <property type="entry name" value="P-loop containing nucleoside triphosphate hydrolases"/>
    <property type="match status" value="1"/>
</dbReference>
<keyword evidence="5 10" id="KW-0067">ATP-binding</keyword>
<feature type="domain" description="UvrD-like helicase ATP-binding" evidence="11">
    <location>
        <begin position="1"/>
        <end position="284"/>
    </location>
</feature>
<dbReference type="GO" id="GO:0016787">
    <property type="term" value="F:hydrolase activity"/>
    <property type="evidence" value="ECO:0007669"/>
    <property type="project" value="UniProtKB-UniRule"/>
</dbReference>
<dbReference type="Pfam" id="PF13361">
    <property type="entry name" value="UvrD_C"/>
    <property type="match status" value="1"/>
</dbReference>
<evidence type="ECO:0000313" key="14">
    <source>
        <dbReference type="Proteomes" id="UP000733611"/>
    </source>
</evidence>
<dbReference type="PROSITE" id="PS51198">
    <property type="entry name" value="UVRD_HELICASE_ATP_BIND"/>
    <property type="match status" value="1"/>
</dbReference>
<dbReference type="GO" id="GO:0005524">
    <property type="term" value="F:ATP binding"/>
    <property type="evidence" value="ECO:0007669"/>
    <property type="project" value="UniProtKB-UniRule"/>
</dbReference>
<dbReference type="InterPro" id="IPR027417">
    <property type="entry name" value="P-loop_NTPase"/>
</dbReference>
<evidence type="ECO:0000259" key="12">
    <source>
        <dbReference type="PROSITE" id="PS51217"/>
    </source>
</evidence>
<reference evidence="13" key="2">
    <citation type="submission" date="2021-04" db="EMBL/GenBank/DDBJ databases">
        <authorList>
            <person name="Gilroy R."/>
        </authorList>
    </citation>
    <scope>NUCLEOTIDE SEQUENCE</scope>
    <source>
        <strain evidence="13">378</strain>
    </source>
</reference>
<dbReference type="EC" id="5.6.2.4" evidence="8"/>
<keyword evidence="3 10" id="KW-0378">Hydrolase</keyword>
<feature type="binding site" evidence="10">
    <location>
        <begin position="22"/>
        <end position="29"/>
    </location>
    <ligand>
        <name>ATP</name>
        <dbReference type="ChEBI" id="CHEBI:30616"/>
    </ligand>
</feature>
<evidence type="ECO:0000256" key="8">
    <source>
        <dbReference type="ARBA" id="ARBA00034808"/>
    </source>
</evidence>
<sequence>MKLNPAQEEAVTYTDGPCLVLAGAGSGKTRVIITKIAYMLRNNLVLPSEVLAVTFTNKAAAEMRERITAEVGPELSSQLTILTFHSFGRMIINEQAQRLQLNRHFSIFDENDALKSIKNIIIEDYPQLKKKSSSPDFLNHLASRISIWKGQLKTPRSLQREPEIDPFEREIYQKYTDYLRACNAIDYDDMIFLPTRLLLLQEDVRTFYQNRYRYVMVDEYQDTNHTQYYLFMCLVAATQRFMVVGDDDQSIYSWRGARPENIQTLATDFPNLKVIKLEQNYRSTARILRCANSIIAHNQHLFSKTLYSALGEGPKVKVVTCLDNDKSCEYIAAEILGQHFDRHDKWDNYAILYRSNAQARDMEKAMMSAHIPCRITGDTSFFARAEVKDIMAWCRMLANPHDDAALLRIINVPPRGIGAQTIKTLCELGRKYNRCLYDCIISQEIQQRLTKAQLDAVSGFLGIVIDMRHKLYNHQDVEICHSLVARLHYDSYLRSESASDNAYEWRLKNVNILLGWIEELISGKKSAFGGHGQPQQEQISFSEAVMRLGLREMMNQKEGEDMQDAVHMMTMHAAKGLEFPYVFILGMEEGTLPNRNAVEENNIEEERRLAYVGVTRAKQELTLVRAYQRKQNNVMTLMEPSRFIAEMPPEDLTMIDLSAKEQVATPAARKAGKEMALQELQAFAQTIENKQG</sequence>
<dbReference type="PROSITE" id="PS51217">
    <property type="entry name" value="UVRD_HELICASE_CTER"/>
    <property type="match status" value="1"/>
</dbReference>
<dbReference type="CDD" id="cd17932">
    <property type="entry name" value="DEXQc_UvrD"/>
    <property type="match status" value="1"/>
</dbReference>
<evidence type="ECO:0000256" key="2">
    <source>
        <dbReference type="ARBA" id="ARBA00022741"/>
    </source>
</evidence>
<dbReference type="GO" id="GO:0003677">
    <property type="term" value="F:DNA binding"/>
    <property type="evidence" value="ECO:0007669"/>
    <property type="project" value="InterPro"/>
</dbReference>
<dbReference type="GO" id="GO:0000725">
    <property type="term" value="P:recombinational repair"/>
    <property type="evidence" value="ECO:0007669"/>
    <property type="project" value="TreeGrafter"/>
</dbReference>
<evidence type="ECO:0000256" key="4">
    <source>
        <dbReference type="ARBA" id="ARBA00022806"/>
    </source>
</evidence>
<dbReference type="Proteomes" id="UP000733611">
    <property type="component" value="Unassembled WGS sequence"/>
</dbReference>
<gene>
    <name evidence="13" type="ORF">H9847_10860</name>
</gene>